<sequence length="138" mass="15104">MTVLVAYDGSAPAQKAVKYAINEHADEELVLLRVVEFSDSYTDASIKAIQDLLGERREAAAEKLREDLMDFIDESDVDYRMEVATGDPAREVVEFAAENDVDHIVIGSHGRSGVSRVLLGSVAETIARRAPVSVTIVR</sequence>
<protein>
    <submittedName>
        <fullName evidence="3">Universal stress protein</fullName>
    </submittedName>
</protein>
<organism evidence="3 4">
    <name type="scientific">Haloterrigena alkaliphila</name>
    <dbReference type="NCBI Taxonomy" id="2816475"/>
    <lineage>
        <taxon>Archaea</taxon>
        <taxon>Methanobacteriati</taxon>
        <taxon>Methanobacteriota</taxon>
        <taxon>Stenosarchaea group</taxon>
        <taxon>Halobacteria</taxon>
        <taxon>Halobacteriales</taxon>
        <taxon>Natrialbaceae</taxon>
        <taxon>Haloterrigena</taxon>
    </lineage>
</organism>
<dbReference type="RefSeq" id="WP_207290569.1">
    <property type="nucleotide sequence ID" value="NZ_CP071462.1"/>
</dbReference>
<evidence type="ECO:0000313" key="3">
    <source>
        <dbReference type="EMBL" id="QSX00852.1"/>
    </source>
</evidence>
<keyword evidence="4" id="KW-1185">Reference proteome</keyword>
<dbReference type="KEGG" id="hakz:J0X25_07805"/>
<feature type="domain" description="UspA" evidence="2">
    <location>
        <begin position="2"/>
        <end position="138"/>
    </location>
</feature>
<dbReference type="Proteomes" id="UP000663203">
    <property type="component" value="Chromosome"/>
</dbReference>
<dbReference type="Pfam" id="PF00582">
    <property type="entry name" value="Usp"/>
    <property type="match status" value="1"/>
</dbReference>
<proteinExistence type="inferred from homology"/>
<evidence type="ECO:0000313" key="4">
    <source>
        <dbReference type="Proteomes" id="UP000663203"/>
    </source>
</evidence>
<reference evidence="3 4" key="1">
    <citation type="submission" date="2021-03" db="EMBL/GenBank/DDBJ databases">
        <title>Haloterrigena longa sp. nov. and Haloterrigena limicola sp. nov., extremely halophilic archaea isolated from a salt lake.</title>
        <authorList>
            <person name="Henglin C."/>
        </authorList>
    </citation>
    <scope>NUCLEOTIDE SEQUENCE [LARGE SCALE GENOMIC DNA]</scope>
    <source>
        <strain evidence="3 4">KZCA68</strain>
    </source>
</reference>
<dbReference type="SUPFAM" id="SSF52402">
    <property type="entry name" value="Adenine nucleotide alpha hydrolases-like"/>
    <property type="match status" value="1"/>
</dbReference>
<gene>
    <name evidence="3" type="ORF">J0X25_07805</name>
</gene>
<dbReference type="AlphaFoldDB" id="A0A8A2VH59"/>
<dbReference type="InterPro" id="IPR006015">
    <property type="entry name" value="Universal_stress_UspA"/>
</dbReference>
<dbReference type="Gene3D" id="3.40.50.620">
    <property type="entry name" value="HUPs"/>
    <property type="match status" value="1"/>
</dbReference>
<evidence type="ECO:0000256" key="1">
    <source>
        <dbReference type="ARBA" id="ARBA00008791"/>
    </source>
</evidence>
<dbReference type="PANTHER" id="PTHR46268:SF24">
    <property type="entry name" value="UNIVERSAL STRESS PROTEIN"/>
    <property type="match status" value="1"/>
</dbReference>
<dbReference type="EMBL" id="CP071462">
    <property type="protein sequence ID" value="QSX00852.1"/>
    <property type="molecule type" value="Genomic_DNA"/>
</dbReference>
<dbReference type="InterPro" id="IPR014729">
    <property type="entry name" value="Rossmann-like_a/b/a_fold"/>
</dbReference>
<dbReference type="CDD" id="cd00293">
    <property type="entry name" value="USP-like"/>
    <property type="match status" value="1"/>
</dbReference>
<dbReference type="InterPro" id="IPR006016">
    <property type="entry name" value="UspA"/>
</dbReference>
<name>A0A8A2VH59_9EURY</name>
<accession>A0A8A2VH59</accession>
<dbReference type="PRINTS" id="PR01438">
    <property type="entry name" value="UNVRSLSTRESS"/>
</dbReference>
<dbReference type="PANTHER" id="PTHR46268">
    <property type="entry name" value="STRESS RESPONSE PROTEIN NHAX"/>
    <property type="match status" value="1"/>
</dbReference>
<dbReference type="GeneID" id="63187200"/>
<evidence type="ECO:0000259" key="2">
    <source>
        <dbReference type="Pfam" id="PF00582"/>
    </source>
</evidence>
<comment type="similarity">
    <text evidence="1">Belongs to the universal stress protein A family.</text>
</comment>